<dbReference type="PROSITE" id="PS00687">
    <property type="entry name" value="ALDEHYDE_DEHYDR_GLU"/>
    <property type="match status" value="1"/>
</dbReference>
<dbReference type="CDD" id="cd07102">
    <property type="entry name" value="ALDH_EDX86601"/>
    <property type="match status" value="1"/>
</dbReference>
<dbReference type="PANTHER" id="PTHR11699">
    <property type="entry name" value="ALDEHYDE DEHYDROGENASE-RELATED"/>
    <property type="match status" value="1"/>
</dbReference>
<organism evidence="7 8">
    <name type="scientific">Rhodotorula graminis (strain WP1)</name>
    <dbReference type="NCBI Taxonomy" id="578459"/>
    <lineage>
        <taxon>Eukaryota</taxon>
        <taxon>Fungi</taxon>
        <taxon>Dikarya</taxon>
        <taxon>Basidiomycota</taxon>
        <taxon>Pucciniomycotina</taxon>
        <taxon>Microbotryomycetes</taxon>
        <taxon>Sporidiobolales</taxon>
        <taxon>Sporidiobolaceae</taxon>
        <taxon>Rhodotorula</taxon>
    </lineage>
</organism>
<evidence type="ECO:0000256" key="2">
    <source>
        <dbReference type="ARBA" id="ARBA00023002"/>
    </source>
</evidence>
<feature type="active site" evidence="3">
    <location>
        <position position="254"/>
    </location>
</feature>
<dbReference type="Gene3D" id="3.40.605.10">
    <property type="entry name" value="Aldehyde Dehydrogenase, Chain A, domain 1"/>
    <property type="match status" value="1"/>
</dbReference>
<dbReference type="RefSeq" id="XP_018274738.1">
    <property type="nucleotide sequence ID" value="XM_018411987.1"/>
</dbReference>
<keyword evidence="8" id="KW-1185">Reference proteome</keyword>
<keyword evidence="2 4" id="KW-0560">Oxidoreductase</keyword>
<evidence type="ECO:0000259" key="6">
    <source>
        <dbReference type="Pfam" id="PF00171"/>
    </source>
</evidence>
<dbReference type="EMBL" id="KQ474073">
    <property type="protein sequence ID" value="KPV78689.1"/>
    <property type="molecule type" value="Genomic_DNA"/>
</dbReference>
<reference evidence="7 8" key="1">
    <citation type="journal article" date="2015" name="Front. Microbiol.">
        <title>Genome sequence of the plant growth promoting endophytic yeast Rhodotorula graminis WP1.</title>
        <authorList>
            <person name="Firrincieli A."/>
            <person name="Otillar R."/>
            <person name="Salamov A."/>
            <person name="Schmutz J."/>
            <person name="Khan Z."/>
            <person name="Redman R.S."/>
            <person name="Fleck N.D."/>
            <person name="Lindquist E."/>
            <person name="Grigoriev I.V."/>
            <person name="Doty S.L."/>
        </authorList>
    </citation>
    <scope>NUCLEOTIDE SEQUENCE [LARGE SCALE GENOMIC DNA]</scope>
    <source>
        <strain evidence="7 8">WP1</strain>
    </source>
</reference>
<dbReference type="InterPro" id="IPR029510">
    <property type="entry name" value="Ald_DH_CS_GLU"/>
</dbReference>
<feature type="domain" description="Aldehyde dehydrogenase" evidence="6">
    <location>
        <begin position="18"/>
        <end position="479"/>
    </location>
</feature>
<dbReference type="InterPro" id="IPR015590">
    <property type="entry name" value="Aldehyde_DH_dom"/>
</dbReference>
<protein>
    <recommendedName>
        <fullName evidence="6">Aldehyde dehydrogenase domain-containing protein</fullName>
    </recommendedName>
</protein>
<evidence type="ECO:0000256" key="3">
    <source>
        <dbReference type="PROSITE-ProRule" id="PRU10007"/>
    </source>
</evidence>
<dbReference type="GO" id="GO:0016620">
    <property type="term" value="F:oxidoreductase activity, acting on the aldehyde or oxo group of donors, NAD or NADP as acceptor"/>
    <property type="evidence" value="ECO:0007669"/>
    <property type="project" value="InterPro"/>
</dbReference>
<dbReference type="Pfam" id="PF00171">
    <property type="entry name" value="Aldedh"/>
    <property type="match status" value="1"/>
</dbReference>
<dbReference type="OMA" id="FPEGCFQ"/>
<sequence>MAALYDPTTQNNVQDPHTTLTTISPVDGSPLVTRPYPTSTAQLDHHLEQAHHAHRQWRNVPLADRIKLVTAAVDHLASRALDLGPELTSQMGRPKRYTAAEIATFKDRAQWLLAHADKALKDENVDEGRPEGFTRIIRRTPVGVCLLVGAWNVHMITVNALIPALLAGNSVLLKPSPQTPLVAERIQESFEAAGLPANLLQTLHLTPSQMDYVVGHPLVPFVSFTGSVANGKRVEKTAADAADKGHGFKMVGLELGGKDAAYVREDCDPAYAAENIVDGAMFNSGQSCCAVERVYVHESVYDRFVEEAVKVVKDYKLGDPRDEETTLGPVISLRSAAMIREHISEAVSKGAKALIDESLFPLAKEGTTYVAPQVLVDVDHGMKVMSDETFGPVMGIMKVKDDAEALKLINDSPFGLTASIWTKDTSAYYELVDDVDAGTVYMNRCDYLEPALCWTGFKDSGRGISLSRYGFDAVTKAKSLHLRNV</sequence>
<evidence type="ECO:0000256" key="5">
    <source>
        <dbReference type="SAM" id="MobiDB-lite"/>
    </source>
</evidence>
<accession>A0A194SDI4</accession>
<feature type="region of interest" description="Disordered" evidence="5">
    <location>
        <begin position="1"/>
        <end position="30"/>
    </location>
</feature>
<dbReference type="Gene3D" id="3.40.309.10">
    <property type="entry name" value="Aldehyde Dehydrogenase, Chain A, domain 2"/>
    <property type="match status" value="1"/>
</dbReference>
<dbReference type="SUPFAM" id="SSF53720">
    <property type="entry name" value="ALDH-like"/>
    <property type="match status" value="1"/>
</dbReference>
<dbReference type="AlphaFoldDB" id="A0A194SDI4"/>
<dbReference type="InterPro" id="IPR016161">
    <property type="entry name" value="Ald_DH/histidinol_DH"/>
</dbReference>
<dbReference type="InterPro" id="IPR016162">
    <property type="entry name" value="Ald_DH_N"/>
</dbReference>
<dbReference type="FunFam" id="3.40.309.10:FF:000009">
    <property type="entry name" value="Aldehyde dehydrogenase A"/>
    <property type="match status" value="1"/>
</dbReference>
<comment type="similarity">
    <text evidence="1 4">Belongs to the aldehyde dehydrogenase family.</text>
</comment>
<dbReference type="Proteomes" id="UP000053890">
    <property type="component" value="Unassembled WGS sequence"/>
</dbReference>
<proteinExistence type="inferred from homology"/>
<dbReference type="GeneID" id="28972436"/>
<dbReference type="OrthoDB" id="310895at2759"/>
<dbReference type="InterPro" id="IPR016163">
    <property type="entry name" value="Ald_DH_C"/>
</dbReference>
<dbReference type="STRING" id="578459.A0A194SDI4"/>
<name>A0A194SDI4_RHOGW</name>
<evidence type="ECO:0000256" key="4">
    <source>
        <dbReference type="RuleBase" id="RU003345"/>
    </source>
</evidence>
<evidence type="ECO:0000313" key="8">
    <source>
        <dbReference type="Proteomes" id="UP000053890"/>
    </source>
</evidence>
<evidence type="ECO:0000313" key="7">
    <source>
        <dbReference type="EMBL" id="KPV78689.1"/>
    </source>
</evidence>
<evidence type="ECO:0000256" key="1">
    <source>
        <dbReference type="ARBA" id="ARBA00009986"/>
    </source>
</evidence>
<feature type="compositionally biased region" description="Polar residues" evidence="5">
    <location>
        <begin position="7"/>
        <end position="24"/>
    </location>
</feature>
<gene>
    <name evidence="7" type="ORF">RHOBADRAFT_10414</name>
</gene>